<dbReference type="InterPro" id="IPR002575">
    <property type="entry name" value="Aminoglycoside_PTrfase"/>
</dbReference>
<feature type="domain" description="Aminoglycoside phosphotransferase" evidence="1">
    <location>
        <begin position="37"/>
        <end position="254"/>
    </location>
</feature>
<dbReference type="AlphaFoldDB" id="A0A9Q3ZDJ4"/>
<dbReference type="KEGG" id="axe:P40_07785"/>
<dbReference type="Gene3D" id="3.30.200.20">
    <property type="entry name" value="Phosphorylase Kinase, domain 1"/>
    <property type="match status" value="1"/>
</dbReference>
<accession>A0A9Q3ZDJ4</accession>
<name>A0A9Q3ZDJ4_9GAMM</name>
<reference evidence="2" key="1">
    <citation type="submission" date="2022-01" db="EMBL/GenBank/DDBJ databases">
        <authorList>
            <person name="Karlyshev A.V."/>
            <person name="Jaspars M."/>
        </authorList>
    </citation>
    <scope>NUCLEOTIDE SEQUENCE</scope>
    <source>
        <strain evidence="2">AGSA3-2</strain>
    </source>
</reference>
<evidence type="ECO:0000259" key="1">
    <source>
        <dbReference type="Pfam" id="PF01636"/>
    </source>
</evidence>
<dbReference type="SUPFAM" id="SSF56112">
    <property type="entry name" value="Protein kinase-like (PK-like)"/>
    <property type="match status" value="1"/>
</dbReference>
<dbReference type="EMBL" id="JAJVKT010000003">
    <property type="protein sequence ID" value="MCE7507601.1"/>
    <property type="molecule type" value="Genomic_DNA"/>
</dbReference>
<comment type="caution">
    <text evidence="2">The sequence shown here is derived from an EMBL/GenBank/DDBJ whole genome shotgun (WGS) entry which is preliminary data.</text>
</comment>
<organism evidence="2 3">
    <name type="scientific">Alloalcanivorax xenomutans</name>
    <dbReference type="NCBI Taxonomy" id="1094342"/>
    <lineage>
        <taxon>Bacteria</taxon>
        <taxon>Pseudomonadati</taxon>
        <taxon>Pseudomonadota</taxon>
        <taxon>Gammaproteobacteria</taxon>
        <taxon>Oceanospirillales</taxon>
        <taxon>Alcanivoracaceae</taxon>
        <taxon>Alloalcanivorax</taxon>
    </lineage>
</organism>
<dbReference type="PANTHER" id="PTHR47829:SF3">
    <property type="entry name" value="AMINOGLYCOSIDE PHOSPHOTRANSFERASE DOMAIN-CONTAINING PROTEIN"/>
    <property type="match status" value="1"/>
</dbReference>
<dbReference type="Pfam" id="PF01636">
    <property type="entry name" value="APH"/>
    <property type="match status" value="1"/>
</dbReference>
<gene>
    <name evidence="2" type="ORF">LZG35_03045</name>
</gene>
<dbReference type="RefSeq" id="WP_080530736.1">
    <property type="nucleotide sequence ID" value="NZ_CP012331.1"/>
</dbReference>
<dbReference type="Gene3D" id="3.90.1200.10">
    <property type="match status" value="1"/>
</dbReference>
<dbReference type="Proteomes" id="UP001107961">
    <property type="component" value="Unassembled WGS sequence"/>
</dbReference>
<evidence type="ECO:0000313" key="3">
    <source>
        <dbReference type="Proteomes" id="UP001107961"/>
    </source>
</evidence>
<dbReference type="InterPro" id="IPR011009">
    <property type="entry name" value="Kinase-like_dom_sf"/>
</dbReference>
<dbReference type="InterPro" id="IPR041726">
    <property type="entry name" value="ACAD10_11_N"/>
</dbReference>
<dbReference type="InterPro" id="IPR052898">
    <property type="entry name" value="ACAD10-like"/>
</dbReference>
<proteinExistence type="predicted"/>
<dbReference type="CDD" id="cd05154">
    <property type="entry name" value="ACAD10_11_N-like"/>
    <property type="match status" value="1"/>
</dbReference>
<protein>
    <submittedName>
        <fullName evidence="2">Phosphotransferase family protein</fullName>
    </submittedName>
</protein>
<dbReference type="PANTHER" id="PTHR47829">
    <property type="entry name" value="HYDROLASE, PUTATIVE (AFU_ORTHOLOGUE AFUA_1G12880)-RELATED"/>
    <property type="match status" value="1"/>
</dbReference>
<keyword evidence="3" id="KW-1185">Reference proteome</keyword>
<evidence type="ECO:0000313" key="2">
    <source>
        <dbReference type="EMBL" id="MCE7507601.1"/>
    </source>
</evidence>
<sequence length="352" mass="39366">MEGQPELVPVLEAHRFDESRLSRYLDQAGLLAGALRVQQFQGGQSNPTYLLESGERRYVLRKKPPGKVLPSAHQVDREYRVMKALGEHSDVPVPTMRALCEDDDVIGTSFYVMDFVPGRVFSEPLLECLPTDQQRRAVYEAMVDTLAKLHSVDYKAAGLEDFGRPQGYVARQVKRWRAQYEASKTDDLPAMDNLIDWLEEHIPEDDSAAIAHGDFRMGNLLLAPDQPGVVAVLDWELATIGHPLADLAYFCLPYHLPHGIQGVRGLDGLDLSERGIPDERALLERYCRGCGRDGISDWPVFLAFALFRTAAILQGVYARALQGNASNRDALEVGKRAGLMAERGWQIARMHQ</sequence>